<proteinExistence type="predicted"/>
<dbReference type="RefSeq" id="WP_263371979.1">
    <property type="nucleotide sequence ID" value="NZ_JAGSYD010000003.1"/>
</dbReference>
<feature type="chain" id="PRO_5045771636" evidence="2">
    <location>
        <begin position="25"/>
        <end position="201"/>
    </location>
</feature>
<name>A0ABW1Z8U2_9BACT</name>
<keyword evidence="5" id="KW-1185">Reference proteome</keyword>
<evidence type="ECO:0000256" key="2">
    <source>
        <dbReference type="SAM" id="SignalP"/>
    </source>
</evidence>
<protein>
    <submittedName>
        <fullName evidence="4">Outer membrane beta-barrel protein</fullName>
    </submittedName>
</protein>
<evidence type="ECO:0000256" key="1">
    <source>
        <dbReference type="ARBA" id="ARBA00022729"/>
    </source>
</evidence>
<gene>
    <name evidence="4" type="ORF">ACFQBQ_08500</name>
</gene>
<dbReference type="Pfam" id="PF13505">
    <property type="entry name" value="OMP_b-brl"/>
    <property type="match status" value="1"/>
</dbReference>
<dbReference type="EMBL" id="JBHSWI010000001">
    <property type="protein sequence ID" value="MFC6645621.1"/>
    <property type="molecule type" value="Genomic_DNA"/>
</dbReference>
<reference evidence="5" key="1">
    <citation type="journal article" date="2019" name="Int. J. Syst. Evol. Microbiol.">
        <title>The Global Catalogue of Microorganisms (GCM) 10K type strain sequencing project: providing services to taxonomists for standard genome sequencing and annotation.</title>
        <authorList>
            <consortium name="The Broad Institute Genomics Platform"/>
            <consortium name="The Broad Institute Genome Sequencing Center for Infectious Disease"/>
            <person name="Wu L."/>
            <person name="Ma J."/>
        </authorList>
    </citation>
    <scope>NUCLEOTIDE SEQUENCE [LARGE SCALE GENOMIC DNA]</scope>
    <source>
        <strain evidence="5">CGMCC 1.16026</strain>
    </source>
</reference>
<dbReference type="InterPro" id="IPR027385">
    <property type="entry name" value="Beta-barrel_OMP"/>
</dbReference>
<sequence length="201" mass="21496">MQKLTATLCGAVALALLAAMPQKAAAQRSYDLGMMYTQERSKFVGANTSTNYFYLRGATIDLGYTFWKGIGVVGSGTGLAGTNLLTDIDIQHIEGTGGLRYTYNFGHITPTATNRKLGVFVEGKGGYTLATAGQYPVNGVVQNHASGLTYMGGGGVNLHAYQRFDVRLIDAQYVITKLPNGTTNQQNTLRLSAGINFHFGP</sequence>
<keyword evidence="1 2" id="KW-0732">Signal</keyword>
<organism evidence="4 5">
    <name type="scientific">Granulicella cerasi</name>
    <dbReference type="NCBI Taxonomy" id="741063"/>
    <lineage>
        <taxon>Bacteria</taxon>
        <taxon>Pseudomonadati</taxon>
        <taxon>Acidobacteriota</taxon>
        <taxon>Terriglobia</taxon>
        <taxon>Terriglobales</taxon>
        <taxon>Acidobacteriaceae</taxon>
        <taxon>Granulicella</taxon>
    </lineage>
</organism>
<evidence type="ECO:0000313" key="5">
    <source>
        <dbReference type="Proteomes" id="UP001596391"/>
    </source>
</evidence>
<evidence type="ECO:0000259" key="3">
    <source>
        <dbReference type="Pfam" id="PF13505"/>
    </source>
</evidence>
<evidence type="ECO:0000313" key="4">
    <source>
        <dbReference type="EMBL" id="MFC6645621.1"/>
    </source>
</evidence>
<accession>A0ABW1Z8U2</accession>
<feature type="domain" description="Outer membrane protein beta-barrel" evidence="3">
    <location>
        <begin position="10"/>
        <end position="197"/>
    </location>
</feature>
<feature type="signal peptide" evidence="2">
    <location>
        <begin position="1"/>
        <end position="24"/>
    </location>
</feature>
<comment type="caution">
    <text evidence="4">The sequence shown here is derived from an EMBL/GenBank/DDBJ whole genome shotgun (WGS) entry which is preliminary data.</text>
</comment>
<dbReference type="Proteomes" id="UP001596391">
    <property type="component" value="Unassembled WGS sequence"/>
</dbReference>